<dbReference type="EMBL" id="LAZR01000051">
    <property type="protein sequence ID" value="KKN98427.1"/>
    <property type="molecule type" value="Genomic_DNA"/>
</dbReference>
<proteinExistence type="predicted"/>
<reference evidence="1" key="1">
    <citation type="journal article" date="2015" name="Nature">
        <title>Complex archaea that bridge the gap between prokaryotes and eukaryotes.</title>
        <authorList>
            <person name="Spang A."/>
            <person name="Saw J.H."/>
            <person name="Jorgensen S.L."/>
            <person name="Zaremba-Niedzwiedzka K."/>
            <person name="Martijn J."/>
            <person name="Lind A.E."/>
            <person name="van Eijk R."/>
            <person name="Schleper C."/>
            <person name="Guy L."/>
            <person name="Ettema T.J."/>
        </authorList>
    </citation>
    <scope>NUCLEOTIDE SEQUENCE</scope>
</reference>
<evidence type="ECO:0000313" key="1">
    <source>
        <dbReference type="EMBL" id="KKN98427.1"/>
    </source>
</evidence>
<accession>A0A0F9VF72</accession>
<comment type="caution">
    <text evidence="1">The sequence shown here is derived from an EMBL/GenBank/DDBJ whole genome shotgun (WGS) entry which is preliminary data.</text>
</comment>
<dbReference type="AlphaFoldDB" id="A0A0F9VF72"/>
<name>A0A0F9VF72_9ZZZZ</name>
<protein>
    <submittedName>
        <fullName evidence="1">Uncharacterized protein</fullName>
    </submittedName>
</protein>
<organism evidence="1">
    <name type="scientific">marine sediment metagenome</name>
    <dbReference type="NCBI Taxonomy" id="412755"/>
    <lineage>
        <taxon>unclassified sequences</taxon>
        <taxon>metagenomes</taxon>
        <taxon>ecological metagenomes</taxon>
    </lineage>
</organism>
<gene>
    <name evidence="1" type="ORF">LCGC14_0145190</name>
</gene>
<sequence>MNSRDVTNLLASVPRGANITAIVEASADEDLSRIISIAGPSGNGVVNMAYQNGGDKRKIVFFIPGNAIQTKARKTAKAAPPKKARKQRIVPLRRGMSLEQEMEKMNGYLIEFKGDEEKAAEAMGVTDLDKFRNRVRLHGLQNVTGAEKAPAAE</sequence>